<comment type="caution">
    <text evidence="2">The sequence shown here is derived from an EMBL/GenBank/DDBJ whole genome shotgun (WGS) entry which is preliminary data.</text>
</comment>
<dbReference type="Proteomes" id="UP001142055">
    <property type="component" value="Chromosome 1"/>
</dbReference>
<evidence type="ECO:0000313" key="3">
    <source>
        <dbReference type="Proteomes" id="UP001142055"/>
    </source>
</evidence>
<dbReference type="EMBL" id="JAPWDV010000001">
    <property type="protein sequence ID" value="KAJ6221575.1"/>
    <property type="molecule type" value="Genomic_DNA"/>
</dbReference>
<dbReference type="Gene3D" id="1.10.287.1490">
    <property type="match status" value="1"/>
</dbReference>
<dbReference type="SUPFAM" id="SSF57997">
    <property type="entry name" value="Tropomyosin"/>
    <property type="match status" value="1"/>
</dbReference>
<dbReference type="AlphaFoldDB" id="A0A9Q0RPG9"/>
<organism evidence="2 3">
    <name type="scientific">Blomia tropicalis</name>
    <name type="common">Mite</name>
    <dbReference type="NCBI Taxonomy" id="40697"/>
    <lineage>
        <taxon>Eukaryota</taxon>
        <taxon>Metazoa</taxon>
        <taxon>Ecdysozoa</taxon>
        <taxon>Arthropoda</taxon>
        <taxon>Chelicerata</taxon>
        <taxon>Arachnida</taxon>
        <taxon>Acari</taxon>
        <taxon>Acariformes</taxon>
        <taxon>Sarcoptiformes</taxon>
        <taxon>Astigmata</taxon>
        <taxon>Glycyphagoidea</taxon>
        <taxon>Echimyopodidae</taxon>
        <taxon>Blomia</taxon>
    </lineage>
</organism>
<evidence type="ECO:0000313" key="2">
    <source>
        <dbReference type="EMBL" id="KAJ6221575.1"/>
    </source>
</evidence>
<protein>
    <submittedName>
        <fullName evidence="2">Uncharacterized protein</fullName>
    </submittedName>
</protein>
<sequence length="353" mass="40675">MAYPRPPVQDLSQIANMIRNDAWLGECFEKMDYLIQNLSDKCKDQNKAIELLEHKNDGIKGQVEMIEGRLAKMQLKVDGSSESITSIVGRLEKFDEKVALLQKSVDLLNERMLTLQTMLASSDEKINLFQSKVDHFEKGFFPILKKLETFEKKHNEFITNISVFDKRLVVLETKVNSIISSQAKNHANVERRFENPPKFMKISDSNKYKPIKQVYESPINHHEQNINNPSMVPEYANTSHAQNSEKINDLNYDEEEKNRDIQKGKHKTPKTPTEGKKVPSPLMEKQNWKAIVNKMKVIKMVPTSPDSDYDSDIKSDMMDNESKFSAKVSKVKMLKIKEEKNAQLKIKKQGAPF</sequence>
<reference evidence="2" key="1">
    <citation type="submission" date="2022-12" db="EMBL/GenBank/DDBJ databases">
        <title>Genome assemblies of Blomia tropicalis.</title>
        <authorList>
            <person name="Cui Y."/>
        </authorList>
    </citation>
    <scope>NUCLEOTIDE SEQUENCE</scope>
    <source>
        <tissue evidence="2">Adult mites</tissue>
    </source>
</reference>
<gene>
    <name evidence="2" type="ORF">RDWZM_000120</name>
</gene>
<name>A0A9Q0RPG9_BLOTA</name>
<evidence type="ECO:0000256" key="1">
    <source>
        <dbReference type="SAM" id="MobiDB-lite"/>
    </source>
</evidence>
<proteinExistence type="predicted"/>
<accession>A0A9Q0RPG9</accession>
<feature type="region of interest" description="Disordered" evidence="1">
    <location>
        <begin position="248"/>
        <end position="280"/>
    </location>
</feature>
<keyword evidence="3" id="KW-1185">Reference proteome</keyword>